<evidence type="ECO:0000256" key="2">
    <source>
        <dbReference type="SAM" id="SignalP"/>
    </source>
</evidence>
<keyword evidence="2" id="KW-0732">Signal</keyword>
<reference evidence="3 4" key="1">
    <citation type="journal article" date="2018" name="New Phytol.">
        <title>Phylogenomics of Endogonaceae and evolution of mycorrhizas within Mucoromycota.</title>
        <authorList>
            <person name="Chang Y."/>
            <person name="Desiro A."/>
            <person name="Na H."/>
            <person name="Sandor L."/>
            <person name="Lipzen A."/>
            <person name="Clum A."/>
            <person name="Barry K."/>
            <person name="Grigoriev I.V."/>
            <person name="Martin F.M."/>
            <person name="Stajich J.E."/>
            <person name="Smith M.E."/>
            <person name="Bonito G."/>
            <person name="Spatafora J.W."/>
        </authorList>
    </citation>
    <scope>NUCLEOTIDE SEQUENCE [LARGE SCALE GENOMIC DNA]</scope>
    <source>
        <strain evidence="3 4">GMNB39</strain>
    </source>
</reference>
<keyword evidence="4" id="KW-1185">Reference proteome</keyword>
<dbReference type="SUPFAM" id="SSF51695">
    <property type="entry name" value="PLC-like phosphodiesterases"/>
    <property type="match status" value="1"/>
</dbReference>
<keyword evidence="1" id="KW-1133">Transmembrane helix</keyword>
<evidence type="ECO:0000313" key="4">
    <source>
        <dbReference type="Proteomes" id="UP000268093"/>
    </source>
</evidence>
<dbReference type="InterPro" id="IPR051057">
    <property type="entry name" value="PI-PLC_domain"/>
</dbReference>
<dbReference type="OrthoDB" id="7984201at2759"/>
<dbReference type="Gene3D" id="3.20.20.190">
    <property type="entry name" value="Phosphatidylinositol (PI) phosphodiesterase"/>
    <property type="match status" value="1"/>
</dbReference>
<keyword evidence="1" id="KW-0472">Membrane</keyword>
<sequence length="380" mass="40903">MRTPLLFLTTAALAAVASAQCNGDSSLCTKKFSEVAYVTTHNAYASTSNTAANQHYDIVQQLTDGVRGFMLDAHKPSSGTSNDIELCHESCSILDAGPLVATLTKMKSWLDANPGEVITIFWENFDNFTPAQFQSSYTSSGISSMVWTQTVGQAWPTLQSMIDANQRVVNFVDTGANYTVAPWCVHKAVEKMNLGRANHHLPHPICQALHAEYDFVFETPFSVLNESGFVCTVDRPKNPANQNSMMYVMNHFLYGSLSIAGIEIELPQPGKVNTTNSDASLGLQERTCTSTFGRIPNYIAVDFYEAGDVFQLLASMNGVTYVEKQLGGTKTTSSSNSQATTGNKISITIGNGGIGGSDAGRWAAMLTAVVGGVAAWVIVM</sequence>
<evidence type="ECO:0000313" key="3">
    <source>
        <dbReference type="EMBL" id="RUP51033.1"/>
    </source>
</evidence>
<gene>
    <name evidence="3" type="ORF">BC936DRAFT_136545</name>
</gene>
<feature type="signal peptide" evidence="2">
    <location>
        <begin position="1"/>
        <end position="19"/>
    </location>
</feature>
<dbReference type="PANTHER" id="PTHR13593">
    <property type="match status" value="1"/>
</dbReference>
<comment type="caution">
    <text evidence="3">The sequence shown here is derived from an EMBL/GenBank/DDBJ whole genome shotgun (WGS) entry which is preliminary data.</text>
</comment>
<dbReference type="GO" id="GO:0006629">
    <property type="term" value="P:lipid metabolic process"/>
    <property type="evidence" value="ECO:0007669"/>
    <property type="project" value="InterPro"/>
</dbReference>
<dbReference type="Proteomes" id="UP000268093">
    <property type="component" value="Unassembled WGS sequence"/>
</dbReference>
<dbReference type="PANTHER" id="PTHR13593:SF140">
    <property type="entry name" value="PLC-LIKE PHOSPHODIESTERASE"/>
    <property type="match status" value="1"/>
</dbReference>
<evidence type="ECO:0000256" key="1">
    <source>
        <dbReference type="SAM" id="Phobius"/>
    </source>
</evidence>
<keyword evidence="1" id="KW-0812">Transmembrane</keyword>
<accession>A0A433DJI5</accession>
<feature type="chain" id="PRO_5019524923" evidence="2">
    <location>
        <begin position="20"/>
        <end position="380"/>
    </location>
</feature>
<proteinExistence type="predicted"/>
<dbReference type="Pfam" id="PF26146">
    <property type="entry name" value="PI-PLC_X"/>
    <property type="match status" value="2"/>
</dbReference>
<feature type="transmembrane region" description="Helical" evidence="1">
    <location>
        <begin position="362"/>
        <end position="379"/>
    </location>
</feature>
<organism evidence="3 4">
    <name type="scientific">Jimgerdemannia flammicorona</name>
    <dbReference type="NCBI Taxonomy" id="994334"/>
    <lineage>
        <taxon>Eukaryota</taxon>
        <taxon>Fungi</taxon>
        <taxon>Fungi incertae sedis</taxon>
        <taxon>Mucoromycota</taxon>
        <taxon>Mucoromycotina</taxon>
        <taxon>Endogonomycetes</taxon>
        <taxon>Endogonales</taxon>
        <taxon>Endogonaceae</taxon>
        <taxon>Jimgerdemannia</taxon>
    </lineage>
</organism>
<name>A0A433DJI5_9FUNG</name>
<dbReference type="InterPro" id="IPR017946">
    <property type="entry name" value="PLC-like_Pdiesterase_TIM-brl"/>
</dbReference>
<dbReference type="GO" id="GO:0008081">
    <property type="term" value="F:phosphoric diester hydrolase activity"/>
    <property type="evidence" value="ECO:0007669"/>
    <property type="project" value="InterPro"/>
</dbReference>
<dbReference type="AlphaFoldDB" id="A0A433DJI5"/>
<dbReference type="EMBL" id="RBNI01001003">
    <property type="protein sequence ID" value="RUP51033.1"/>
    <property type="molecule type" value="Genomic_DNA"/>
</dbReference>
<protein>
    <submittedName>
        <fullName evidence="3">PLC-like phosphodiesterase</fullName>
    </submittedName>
</protein>